<dbReference type="Pfam" id="PF08291">
    <property type="entry name" value="Peptidase_M15_3"/>
    <property type="match status" value="1"/>
</dbReference>
<gene>
    <name evidence="3" type="ORF">CUC04_11040</name>
    <name evidence="2" type="ORF">PIOMA14_II_0439</name>
</gene>
<evidence type="ECO:0000313" key="5">
    <source>
        <dbReference type="Proteomes" id="UP000230500"/>
    </source>
</evidence>
<sequence>MKLTFDEHLSPHFTVGEFFRSGTAIRLGIENEPDAHPEDGLTNEEVIENLRALCTEVLEPLRRRVGRVIITSGYRCQKLNKAVGGVWNSQHLRGEAADIYVSDTAMAMRYGRILEEYSAVQQVLLEPLGTKRKRWLHVTFRRKK</sequence>
<dbReference type="STRING" id="28131.BWX40_10070"/>
<evidence type="ECO:0000259" key="1">
    <source>
        <dbReference type="Pfam" id="PF08291"/>
    </source>
</evidence>
<evidence type="ECO:0000313" key="4">
    <source>
        <dbReference type="Proteomes" id="UP000217431"/>
    </source>
</evidence>
<dbReference type="EMBL" id="AP014598">
    <property type="protein sequence ID" value="BAU18944.1"/>
    <property type="molecule type" value="Genomic_DNA"/>
</dbReference>
<organism evidence="2 4">
    <name type="scientific">Prevotella intermedia</name>
    <dbReference type="NCBI Taxonomy" id="28131"/>
    <lineage>
        <taxon>Bacteria</taxon>
        <taxon>Pseudomonadati</taxon>
        <taxon>Bacteroidota</taxon>
        <taxon>Bacteroidia</taxon>
        <taxon>Bacteroidales</taxon>
        <taxon>Prevotellaceae</taxon>
        <taxon>Prevotella</taxon>
    </lineage>
</organism>
<dbReference type="InterPro" id="IPR013230">
    <property type="entry name" value="Peptidase_M15A_C"/>
</dbReference>
<dbReference type="Proteomes" id="UP000230500">
    <property type="component" value="Unassembled WGS sequence"/>
</dbReference>
<reference evidence="3 5" key="2">
    <citation type="submission" date="2017-11" db="EMBL/GenBank/DDBJ databases">
        <title>Genome sequencing of Prevotella intermedia KCOM 2069.</title>
        <authorList>
            <person name="Kook J.-K."/>
            <person name="Park S.-N."/>
            <person name="Lim Y.K."/>
        </authorList>
    </citation>
    <scope>NUCLEOTIDE SEQUENCE [LARGE SCALE GENOMIC DNA]</scope>
    <source>
        <strain evidence="3 5">KCOM 2069</strain>
    </source>
</reference>
<dbReference type="Proteomes" id="UP000217431">
    <property type="component" value="Chromosome II"/>
</dbReference>
<dbReference type="InterPro" id="IPR009045">
    <property type="entry name" value="Zn_M74/Hedgehog-like"/>
</dbReference>
<dbReference type="RefSeq" id="WP_096408977.1">
    <property type="nucleotide sequence ID" value="NZ_AP014598.1"/>
</dbReference>
<dbReference type="Gene3D" id="3.30.1380.10">
    <property type="match status" value="1"/>
</dbReference>
<dbReference type="SUPFAM" id="SSF55166">
    <property type="entry name" value="Hedgehog/DD-peptidase"/>
    <property type="match status" value="1"/>
</dbReference>
<reference evidence="2 4" key="1">
    <citation type="journal article" date="2016" name="DNA Res.">
        <title>The complete genome sequencing of Prevotella intermedia strain OMA14 and a subsequent fine-scale, intra-species genomic comparison reveal an unusual amplification of conjugative and mobile transposons and identify a novel Prevotella-lineage-specific repeat.</title>
        <authorList>
            <person name="Naito M."/>
            <person name="Ogura Y."/>
            <person name="Itoh T."/>
            <person name="Shoji M."/>
            <person name="Okamoto M."/>
            <person name="Hayashi T."/>
            <person name="Nakayama K."/>
        </authorList>
    </citation>
    <scope>NUCLEOTIDE SEQUENCE [LARGE SCALE GENOMIC DNA]</scope>
    <source>
        <strain evidence="2 4">OMA14</strain>
    </source>
</reference>
<accession>A0A0T7APD8</accession>
<feature type="domain" description="Peptidase M15A C-terminal" evidence="1">
    <location>
        <begin position="11"/>
        <end position="119"/>
    </location>
</feature>
<proteinExistence type="predicted"/>
<evidence type="ECO:0000313" key="2">
    <source>
        <dbReference type="EMBL" id="BAU18944.1"/>
    </source>
</evidence>
<dbReference type="AlphaFoldDB" id="A0A0T7APD8"/>
<protein>
    <submittedName>
        <fullName evidence="3">Peptidase M15</fullName>
    </submittedName>
</protein>
<dbReference type="EMBL" id="PESN01000002">
    <property type="protein sequence ID" value="PIN27836.1"/>
    <property type="molecule type" value="Genomic_DNA"/>
</dbReference>
<name>A0A0T7APD8_PREIN</name>
<evidence type="ECO:0000313" key="3">
    <source>
        <dbReference type="EMBL" id="PIN27836.1"/>
    </source>
</evidence>